<dbReference type="CDD" id="cd02440">
    <property type="entry name" value="AdoMet_MTases"/>
    <property type="match status" value="1"/>
</dbReference>
<keyword evidence="1" id="KW-0808">Transferase</keyword>
<sequence>MTLKNSTPWASYDAESVKYFDIYSKLYFSNIHRQFIRFLPESPNAKVLDIGSGSGRDALSLARRGYQVTAVEPSEKMLTLAKTKNNHKNITWLTDCLPDLSSLNNNTYDFVLMSAIWMHIKPHERKSSLKRISSLLKEGSYLAITLRIGTPDLSRMMYPVSEEEFLTRSFETSLDPIYISKEIKDSLNRNEVMWKKIVLQKNKKTYSIPTEPANKLYKI</sequence>
<evidence type="ECO:0000259" key="2">
    <source>
        <dbReference type="Pfam" id="PF13649"/>
    </source>
</evidence>
<reference evidence="3 4" key="1">
    <citation type="submission" date="2018-08" db="EMBL/GenBank/DDBJ databases">
        <title>Recombination of ecologically and evolutionarily significant loci maintains genetic cohesion in the Pseudomonas syringae species complex.</title>
        <authorList>
            <person name="Dillon M."/>
            <person name="Thakur S."/>
            <person name="Almeida R.N.D."/>
            <person name="Weir B.S."/>
            <person name="Guttman D.S."/>
        </authorList>
    </citation>
    <scope>NUCLEOTIDE SEQUENCE [LARGE SCALE GENOMIC DNA]</scope>
    <source>
        <strain evidence="3 4">ICMP 2788</strain>
    </source>
</reference>
<gene>
    <name evidence="3" type="ORF">ALQ44_00841</name>
</gene>
<dbReference type="Proteomes" id="UP000276886">
    <property type="component" value="Unassembled WGS sequence"/>
</dbReference>
<dbReference type="GO" id="GO:0016740">
    <property type="term" value="F:transferase activity"/>
    <property type="evidence" value="ECO:0007669"/>
    <property type="project" value="UniProtKB-KW"/>
</dbReference>
<dbReference type="Gene3D" id="3.40.50.150">
    <property type="entry name" value="Vaccinia Virus protein VP39"/>
    <property type="match status" value="1"/>
</dbReference>
<evidence type="ECO:0000313" key="3">
    <source>
        <dbReference type="EMBL" id="RMO27411.1"/>
    </source>
</evidence>
<feature type="domain" description="Methyltransferase" evidence="2">
    <location>
        <begin position="47"/>
        <end position="139"/>
    </location>
</feature>
<dbReference type="InterPro" id="IPR041698">
    <property type="entry name" value="Methyltransf_25"/>
</dbReference>
<evidence type="ECO:0000256" key="1">
    <source>
        <dbReference type="ARBA" id="ARBA00022679"/>
    </source>
</evidence>
<comment type="caution">
    <text evidence="3">The sequence shown here is derived from an EMBL/GenBank/DDBJ whole genome shotgun (WGS) entry which is preliminary data.</text>
</comment>
<accession>A0A2V4QT11</accession>
<dbReference type="SUPFAM" id="SSF53335">
    <property type="entry name" value="S-adenosyl-L-methionine-dependent methyltransferases"/>
    <property type="match status" value="1"/>
</dbReference>
<dbReference type="InterPro" id="IPR029063">
    <property type="entry name" value="SAM-dependent_MTases_sf"/>
</dbReference>
<evidence type="ECO:0000313" key="4">
    <source>
        <dbReference type="Proteomes" id="UP000276886"/>
    </source>
</evidence>
<organism evidence="3 4">
    <name type="scientific">Pseudomonas syringae pv. pisi</name>
    <dbReference type="NCBI Taxonomy" id="59510"/>
    <lineage>
        <taxon>Bacteria</taxon>
        <taxon>Pseudomonadati</taxon>
        <taxon>Pseudomonadota</taxon>
        <taxon>Gammaproteobacteria</taxon>
        <taxon>Pseudomonadales</taxon>
        <taxon>Pseudomonadaceae</taxon>
        <taxon>Pseudomonas</taxon>
        <taxon>Pseudomonas syringae</taxon>
    </lineage>
</organism>
<name>A0A2V4QT11_PSESJ</name>
<dbReference type="EMBL" id="RBPQ01000139">
    <property type="protein sequence ID" value="RMO27411.1"/>
    <property type="molecule type" value="Genomic_DNA"/>
</dbReference>
<dbReference type="Pfam" id="PF13649">
    <property type="entry name" value="Methyltransf_25"/>
    <property type="match status" value="1"/>
</dbReference>
<dbReference type="PANTHER" id="PTHR43861">
    <property type="entry name" value="TRANS-ACONITATE 2-METHYLTRANSFERASE-RELATED"/>
    <property type="match status" value="1"/>
</dbReference>
<dbReference type="RefSeq" id="WP_004394325.1">
    <property type="nucleotide sequence ID" value="NZ_QJTX01000003.1"/>
</dbReference>
<proteinExistence type="predicted"/>
<protein>
    <submittedName>
        <fullName evidence="3">Tellurite resistance protein TehB</fullName>
    </submittedName>
</protein>
<dbReference type="AlphaFoldDB" id="A0A2V4QT11"/>